<dbReference type="Proteomes" id="UP001187346">
    <property type="component" value="Unassembled WGS sequence"/>
</dbReference>
<evidence type="ECO:0008006" key="3">
    <source>
        <dbReference type="Google" id="ProtNLM"/>
    </source>
</evidence>
<reference evidence="1 2" key="1">
    <citation type="submission" date="2023-10" db="EMBL/GenBank/DDBJ databases">
        <title>Characterization of rhizosphere-enriched actinobacteria from wheat plants lab-grown on chernevaya soil.</title>
        <authorList>
            <person name="Tikhonova E.N."/>
            <person name="Konopkin A."/>
            <person name="Kravchenko I.K."/>
        </authorList>
    </citation>
    <scope>NUCLEOTIDE SEQUENCE [LARGE SCALE GENOMIC DNA]</scope>
    <source>
        <strain evidence="1 2">RR29</strain>
    </source>
</reference>
<comment type="caution">
    <text evidence="1">The sequence shown here is derived from an EMBL/GenBank/DDBJ whole genome shotgun (WGS) entry which is preliminary data.</text>
</comment>
<proteinExistence type="predicted"/>
<gene>
    <name evidence="1" type="ORF">R5A26_32160</name>
</gene>
<evidence type="ECO:0000313" key="2">
    <source>
        <dbReference type="Proteomes" id="UP001187346"/>
    </source>
</evidence>
<sequence>MGAVTDKITEEVDGLHVDEIAPGLAQVAISLAESIDAPGGPTGKANAARELRAVMNDLRKLAPIEAKGDAVDDIAEQREKRRAAAREQAAGG</sequence>
<name>A0ABU4FJ26_9ACTN</name>
<organism evidence="1 2">
    <name type="scientific">Streptomyces prunicolor</name>
    <dbReference type="NCBI Taxonomy" id="67348"/>
    <lineage>
        <taxon>Bacteria</taxon>
        <taxon>Bacillati</taxon>
        <taxon>Actinomycetota</taxon>
        <taxon>Actinomycetes</taxon>
        <taxon>Kitasatosporales</taxon>
        <taxon>Streptomycetaceae</taxon>
        <taxon>Streptomyces</taxon>
    </lineage>
</organism>
<dbReference type="RefSeq" id="WP_317774124.1">
    <property type="nucleotide sequence ID" value="NZ_JAWMAJ010000137.1"/>
</dbReference>
<protein>
    <recommendedName>
        <fullName evidence="3">Terminase small subunit</fullName>
    </recommendedName>
</protein>
<accession>A0ABU4FJ26</accession>
<keyword evidence="2" id="KW-1185">Reference proteome</keyword>
<evidence type="ECO:0000313" key="1">
    <source>
        <dbReference type="EMBL" id="MDV7220606.1"/>
    </source>
</evidence>
<dbReference type="EMBL" id="JAWMAJ010000137">
    <property type="protein sequence ID" value="MDV7220606.1"/>
    <property type="molecule type" value="Genomic_DNA"/>
</dbReference>